<protein>
    <submittedName>
        <fullName evidence="1">Uncharacterized protein</fullName>
    </submittedName>
</protein>
<reference evidence="2" key="1">
    <citation type="journal article" date="2019" name="Int. J. Syst. Evol. Microbiol.">
        <title>The Global Catalogue of Microorganisms (GCM) 10K type strain sequencing project: providing services to taxonomists for standard genome sequencing and annotation.</title>
        <authorList>
            <consortium name="The Broad Institute Genomics Platform"/>
            <consortium name="The Broad Institute Genome Sequencing Center for Infectious Disease"/>
            <person name="Wu L."/>
            <person name="Ma J."/>
        </authorList>
    </citation>
    <scope>NUCLEOTIDE SEQUENCE [LARGE SCALE GENOMIC DNA]</scope>
    <source>
        <strain evidence="2">JCM 10649</strain>
    </source>
</reference>
<dbReference type="Proteomes" id="UP001499895">
    <property type="component" value="Unassembled WGS sequence"/>
</dbReference>
<dbReference type="RefSeq" id="WP_344090145.1">
    <property type="nucleotide sequence ID" value="NZ_BAAAHB010000026.1"/>
</dbReference>
<name>A0ABP3JW19_9ACTN</name>
<accession>A0ABP3JW19</accession>
<sequence length="91" mass="10375">MSASAQQPDPYENTPTAMVYEEFAEAESQLSAQYIARHRAAADEAERARLWQKIIDLRDAKRAVPAHDRGQLIMHIRIWQAELEELKAGRG</sequence>
<proteinExistence type="predicted"/>
<evidence type="ECO:0000313" key="2">
    <source>
        <dbReference type="Proteomes" id="UP001499895"/>
    </source>
</evidence>
<dbReference type="EMBL" id="BAAAHB010000026">
    <property type="protein sequence ID" value="GAA0464472.1"/>
    <property type="molecule type" value="Genomic_DNA"/>
</dbReference>
<keyword evidence="2" id="KW-1185">Reference proteome</keyword>
<organism evidence="1 2">
    <name type="scientific">Streptomyces stramineus</name>
    <dbReference type="NCBI Taxonomy" id="173861"/>
    <lineage>
        <taxon>Bacteria</taxon>
        <taxon>Bacillati</taxon>
        <taxon>Actinomycetota</taxon>
        <taxon>Actinomycetes</taxon>
        <taxon>Kitasatosporales</taxon>
        <taxon>Streptomycetaceae</taxon>
        <taxon>Streptomyces</taxon>
    </lineage>
</organism>
<comment type="caution">
    <text evidence="1">The sequence shown here is derived from an EMBL/GenBank/DDBJ whole genome shotgun (WGS) entry which is preliminary data.</text>
</comment>
<evidence type="ECO:0000313" key="1">
    <source>
        <dbReference type="EMBL" id="GAA0464472.1"/>
    </source>
</evidence>
<gene>
    <name evidence="1" type="ORF">GCM10009544_28540</name>
</gene>